<dbReference type="EMBL" id="CP001830">
    <property type="protein sequence ID" value="AEH78725.1"/>
    <property type="molecule type" value="Genomic_DNA"/>
</dbReference>
<sequence length="68" mass="7356">MLQLAERRRSRSAAAMSGKMDELQALAAVVLWTSGHFDTFDIASVLGVGEDAVCRTLQAARHLERGLA</sequence>
<dbReference type="RefSeq" id="WP_014529402.1">
    <property type="nucleotide sequence ID" value="NC_017325.1"/>
</dbReference>
<evidence type="ECO:0000313" key="2">
    <source>
        <dbReference type="Proteomes" id="UP000009045"/>
    </source>
</evidence>
<dbReference type="Proteomes" id="UP000009045">
    <property type="component" value="Chromosome"/>
</dbReference>
<dbReference type="KEGG" id="smx:SM11_chr1449"/>
<dbReference type="HOGENOM" id="CLU_2791729_0_0_5"/>
<accession>F7X6N3</accession>
<dbReference type="PATRIC" id="fig|707241.3.peg.1525"/>
<evidence type="ECO:0000313" key="1">
    <source>
        <dbReference type="EMBL" id="AEH78725.1"/>
    </source>
</evidence>
<reference evidence="1 2" key="1">
    <citation type="journal article" date="2011" name="J. Biotechnol.">
        <title>The complete genome sequence of the dominant Sinorhizobium meliloti field isolate SM11 extends the S. meliloti pan-genome.</title>
        <authorList>
            <person name="Schneiker-Bekel S."/>
            <person name="Wibberg D."/>
            <person name="Bekel T."/>
            <person name="Blom J."/>
            <person name="Linke B."/>
            <person name="Neuweger H."/>
            <person name="Stiens M."/>
            <person name="Vorholter F.J."/>
            <person name="Weidner S."/>
            <person name="Goesmann A."/>
            <person name="Puhler A."/>
            <person name="Schluter A."/>
        </authorList>
    </citation>
    <scope>NUCLEOTIDE SEQUENCE [LARGE SCALE GENOMIC DNA]</scope>
    <source>
        <strain evidence="1 2">SM11</strain>
    </source>
</reference>
<organism evidence="1 2">
    <name type="scientific">Sinorhizobium meliloti (strain SM11)</name>
    <dbReference type="NCBI Taxonomy" id="707241"/>
    <lineage>
        <taxon>Bacteria</taxon>
        <taxon>Pseudomonadati</taxon>
        <taxon>Pseudomonadota</taxon>
        <taxon>Alphaproteobacteria</taxon>
        <taxon>Hyphomicrobiales</taxon>
        <taxon>Rhizobiaceae</taxon>
        <taxon>Sinorhizobium/Ensifer group</taxon>
        <taxon>Sinorhizobium</taxon>
    </lineage>
</organism>
<proteinExistence type="predicted"/>
<protein>
    <submittedName>
        <fullName evidence="1">Uncharacterized protein</fullName>
    </submittedName>
</protein>
<name>F7X6N3_SINMM</name>
<dbReference type="AlphaFoldDB" id="F7X6N3"/>
<gene>
    <name evidence="1" type="ordered locus">SM11_chr1449</name>
</gene>